<evidence type="ECO:0000313" key="1">
    <source>
        <dbReference type="EMBL" id="EHQ28263.1"/>
    </source>
</evidence>
<proteinExistence type="predicted"/>
<dbReference type="OrthoDB" id="9815923at2"/>
<dbReference type="RefSeq" id="WP_008509014.1">
    <property type="nucleotide sequence ID" value="NZ_CM001403.1"/>
</dbReference>
<dbReference type="AlphaFoldDB" id="H1Y2T4"/>
<gene>
    <name evidence="1" type="ORF">Mucpa_4172</name>
</gene>
<protein>
    <submittedName>
        <fullName evidence="1">Glycosyltransferase</fullName>
    </submittedName>
</protein>
<sequence>MKVAGFTFIRNAVKNDYPVVEAITSILPLCDEFIVALGNCNDGTRELIEGIASSKIKIIHTTWDETKREGGTVFAEETDKAFKAIATDADWAFYIQGDECVHEKYLPLIQKEMEDNLDNEQIEGLLFKYLHFYGSYDYYSYSRRWYRREIRIVRNNKAVHSYRDAQGFRWDGRKLNVKLIDAYIYHYGWVKPPKGIVNKMHNFNQFYHGDQAIPVQEEQEIHDFEYGNADKLIPFAGTHPAVLQKRISASNWKLNLNKVKIKMSVRRRLLQQIEMITGWRIGEYKNYKIIK</sequence>
<dbReference type="Proteomes" id="UP000002774">
    <property type="component" value="Chromosome"/>
</dbReference>
<accession>H1Y2T4</accession>
<dbReference type="HOGENOM" id="CLU_962800_0_0_10"/>
<dbReference type="Gene3D" id="3.90.550.10">
    <property type="entry name" value="Spore Coat Polysaccharide Biosynthesis Protein SpsA, Chain A"/>
    <property type="match status" value="1"/>
</dbReference>
<dbReference type="eggNOG" id="COG0463">
    <property type="taxonomic scope" value="Bacteria"/>
</dbReference>
<keyword evidence="2" id="KW-1185">Reference proteome</keyword>
<dbReference type="SUPFAM" id="SSF53448">
    <property type="entry name" value="Nucleotide-diphospho-sugar transferases"/>
    <property type="match status" value="1"/>
</dbReference>
<evidence type="ECO:0000313" key="2">
    <source>
        <dbReference type="Proteomes" id="UP000002774"/>
    </source>
</evidence>
<organism evidence="1 2">
    <name type="scientific">Mucilaginibacter paludis DSM 18603</name>
    <dbReference type="NCBI Taxonomy" id="714943"/>
    <lineage>
        <taxon>Bacteria</taxon>
        <taxon>Pseudomonadati</taxon>
        <taxon>Bacteroidota</taxon>
        <taxon>Sphingobacteriia</taxon>
        <taxon>Sphingobacteriales</taxon>
        <taxon>Sphingobacteriaceae</taxon>
        <taxon>Mucilaginibacter</taxon>
    </lineage>
</organism>
<reference evidence="1" key="1">
    <citation type="submission" date="2011-09" db="EMBL/GenBank/DDBJ databases">
        <title>The permanent draft genome of Mucilaginibacter paludis DSM 18603.</title>
        <authorList>
            <consortium name="US DOE Joint Genome Institute (JGI-PGF)"/>
            <person name="Lucas S."/>
            <person name="Han J."/>
            <person name="Lapidus A."/>
            <person name="Bruce D."/>
            <person name="Goodwin L."/>
            <person name="Pitluck S."/>
            <person name="Peters L."/>
            <person name="Kyrpides N."/>
            <person name="Mavromatis K."/>
            <person name="Ivanova N."/>
            <person name="Mikhailova N."/>
            <person name="Held B."/>
            <person name="Detter J.C."/>
            <person name="Tapia R."/>
            <person name="Han C."/>
            <person name="Land M."/>
            <person name="Hauser L."/>
            <person name="Markowitz V."/>
            <person name="Cheng J.-F."/>
            <person name="Hugenholtz P."/>
            <person name="Woyke T."/>
            <person name="Wu D."/>
            <person name="Tindall B."/>
            <person name="Brambilla E."/>
            <person name="Klenk H.-P."/>
            <person name="Eisen J.A."/>
        </authorList>
    </citation>
    <scope>NUCLEOTIDE SEQUENCE [LARGE SCALE GENOMIC DNA]</scope>
    <source>
        <strain evidence="1">DSM 18603</strain>
    </source>
</reference>
<dbReference type="InterPro" id="IPR029044">
    <property type="entry name" value="Nucleotide-diphossugar_trans"/>
</dbReference>
<dbReference type="EMBL" id="CM001403">
    <property type="protein sequence ID" value="EHQ28263.1"/>
    <property type="molecule type" value="Genomic_DNA"/>
</dbReference>
<dbReference type="STRING" id="714943.Mucpa_4172"/>
<name>H1Y2T4_9SPHI</name>
<dbReference type="GO" id="GO:0016740">
    <property type="term" value="F:transferase activity"/>
    <property type="evidence" value="ECO:0007669"/>
    <property type="project" value="UniProtKB-KW"/>
</dbReference>